<keyword evidence="3" id="KW-1185">Reference proteome</keyword>
<evidence type="ECO:0000313" key="2">
    <source>
        <dbReference type="EMBL" id="MEV4680688.1"/>
    </source>
</evidence>
<evidence type="ECO:0000259" key="1">
    <source>
        <dbReference type="PROSITE" id="PS50052"/>
    </source>
</evidence>
<reference evidence="2 3" key="1">
    <citation type="submission" date="2024-06" db="EMBL/GenBank/DDBJ databases">
        <title>The Natural Products Discovery Center: Release of the First 8490 Sequenced Strains for Exploring Actinobacteria Biosynthetic Diversity.</title>
        <authorList>
            <person name="Kalkreuter E."/>
            <person name="Kautsar S.A."/>
            <person name="Yang D."/>
            <person name="Bader C.D."/>
            <person name="Teijaro C.N."/>
            <person name="Fluegel L."/>
            <person name="Davis C.M."/>
            <person name="Simpson J.R."/>
            <person name="Lauterbach L."/>
            <person name="Steele A.D."/>
            <person name="Gui C."/>
            <person name="Meng S."/>
            <person name="Li G."/>
            <person name="Viehrig K."/>
            <person name="Ye F."/>
            <person name="Su P."/>
            <person name="Kiefer A.F."/>
            <person name="Nichols A."/>
            <person name="Cepeda A.J."/>
            <person name="Yan W."/>
            <person name="Fan B."/>
            <person name="Jiang Y."/>
            <person name="Adhikari A."/>
            <person name="Zheng C.-J."/>
            <person name="Schuster L."/>
            <person name="Cowan T.M."/>
            <person name="Smanski M.J."/>
            <person name="Chevrette M.G."/>
            <person name="De Carvalho L.P.S."/>
            <person name="Shen B."/>
        </authorList>
    </citation>
    <scope>NUCLEOTIDE SEQUENCE [LARGE SCALE GENOMIC DNA]</scope>
    <source>
        <strain evidence="2 3">NPDC049344</strain>
    </source>
</reference>
<sequence>MSAVVLYGPPTSGKDTVTAALQAVDPRFRLVTKLKQGSGRSTGYRFVSSEELESLRHQNRIVVETRRYGNVYAVDRRSLTQPQEHGLVPVTHIGNVADMRSLLSGAPTQWLRVLLWVPREVCETRSRRRGDTDTAKRLTAWDETSQDLLASDLRNLFDLVVRTDRSDAERTAKDIAAAVDRPPAALAPEDLLATLGLEPGSPARAHR</sequence>
<dbReference type="GO" id="GO:0016301">
    <property type="term" value="F:kinase activity"/>
    <property type="evidence" value="ECO:0007669"/>
    <property type="project" value="UniProtKB-KW"/>
</dbReference>
<dbReference type="PROSITE" id="PS50052">
    <property type="entry name" value="GUANYLATE_KINASE_2"/>
    <property type="match status" value="1"/>
</dbReference>
<comment type="caution">
    <text evidence="2">The sequence shown here is derived from an EMBL/GenBank/DDBJ whole genome shotgun (WGS) entry which is preliminary data.</text>
</comment>
<protein>
    <submittedName>
        <fullName evidence="2">Guanylate kinase</fullName>
    </submittedName>
</protein>
<keyword evidence="2" id="KW-0808">Transferase</keyword>
<organism evidence="2 3">
    <name type="scientific">Streptomyces kurssanovii</name>
    <dbReference type="NCBI Taxonomy" id="67312"/>
    <lineage>
        <taxon>Bacteria</taxon>
        <taxon>Bacillati</taxon>
        <taxon>Actinomycetota</taxon>
        <taxon>Actinomycetes</taxon>
        <taxon>Kitasatosporales</taxon>
        <taxon>Streptomycetaceae</taxon>
        <taxon>Streptomyces</taxon>
    </lineage>
</organism>
<proteinExistence type="predicted"/>
<dbReference type="SUPFAM" id="SSF52540">
    <property type="entry name" value="P-loop containing nucleoside triphosphate hydrolases"/>
    <property type="match status" value="1"/>
</dbReference>
<dbReference type="Proteomes" id="UP001552521">
    <property type="component" value="Unassembled WGS sequence"/>
</dbReference>
<dbReference type="EMBL" id="JBFAQK010000007">
    <property type="protein sequence ID" value="MEV4680688.1"/>
    <property type="molecule type" value="Genomic_DNA"/>
</dbReference>
<evidence type="ECO:0000313" key="3">
    <source>
        <dbReference type="Proteomes" id="UP001552521"/>
    </source>
</evidence>
<keyword evidence="2" id="KW-0418">Kinase</keyword>
<accession>A0ABV3HRG3</accession>
<feature type="domain" description="Guanylate kinase-like" evidence="1">
    <location>
        <begin position="1"/>
        <end position="180"/>
    </location>
</feature>
<dbReference type="InterPro" id="IPR008144">
    <property type="entry name" value="Guanylate_kin-like_dom"/>
</dbReference>
<dbReference type="Gene3D" id="3.40.50.300">
    <property type="entry name" value="P-loop containing nucleotide triphosphate hydrolases"/>
    <property type="match status" value="1"/>
</dbReference>
<name>A0ABV3HRG3_9ACTN</name>
<gene>
    <name evidence="2" type="ORF">AB0K36_07925</name>
</gene>
<dbReference type="RefSeq" id="WP_364589856.1">
    <property type="nucleotide sequence ID" value="NZ_JBFAQK010000007.1"/>
</dbReference>
<dbReference type="InterPro" id="IPR027417">
    <property type="entry name" value="P-loop_NTPase"/>
</dbReference>